<reference evidence="3" key="1">
    <citation type="submission" date="2019-03" db="EMBL/GenBank/DDBJ databases">
        <title>Weissella sp. 26KH-42 Genome sequencing.</title>
        <authorList>
            <person name="Heo J."/>
            <person name="Kim S.-J."/>
            <person name="Kim J.-S."/>
            <person name="Hong S.-B."/>
            <person name="Kwon S.-W."/>
        </authorList>
    </citation>
    <scope>NUCLEOTIDE SEQUENCE [LARGE SCALE GENOMIC DNA]</scope>
    <source>
        <strain evidence="3">26KH-42</strain>
    </source>
</reference>
<sequence>MNEVEQAVDAKLAELFEKYPNTAEMQDFRGELRSDILESVQEKVEGGAGLKTALNAALADFGDLDSTIKEISNVEANFAADERPEKVGLFSRVKLVNSTQTDLNAVTEIQFDLKDLIINVQPGNSDLLEIDEYMTKQKPEYFIKQVRQGGRLIITSGNKPLLGNLHQRLEVRLPLTYVETLTIDLKSGLINIDNIQQSVKLNIVSTSGITKLNNVDVREITGKTSSGSWKASHVSTQLLQAQVKSGTMKLDDVTAQFQMDTTSGSIKGTNLHGAGDITVKSGTTRLDFDELIGDLNLNGNSGTIRVNTPMNQDFLFDLQAKSGTVAVKREAEYQYDVQALKVGQTAADAKYKISAKVKSGTVRID</sequence>
<dbReference type="Pfam" id="PF13349">
    <property type="entry name" value="DUF4097"/>
    <property type="match status" value="1"/>
</dbReference>
<evidence type="ECO:0000313" key="2">
    <source>
        <dbReference type="EMBL" id="QBO36538.1"/>
    </source>
</evidence>
<evidence type="ECO:0000259" key="1">
    <source>
        <dbReference type="Pfam" id="PF13349"/>
    </source>
</evidence>
<organism evidence="2 3">
    <name type="scientific">Periweissella cryptocerci</name>
    <dbReference type="NCBI Taxonomy" id="2506420"/>
    <lineage>
        <taxon>Bacteria</taxon>
        <taxon>Bacillati</taxon>
        <taxon>Bacillota</taxon>
        <taxon>Bacilli</taxon>
        <taxon>Lactobacillales</taxon>
        <taxon>Lactobacillaceae</taxon>
        <taxon>Periweissella</taxon>
    </lineage>
</organism>
<dbReference type="EMBL" id="CP037940">
    <property type="protein sequence ID" value="QBO36538.1"/>
    <property type="molecule type" value="Genomic_DNA"/>
</dbReference>
<dbReference type="InterPro" id="IPR025164">
    <property type="entry name" value="Toastrack_DUF4097"/>
</dbReference>
<feature type="domain" description="DUF4097" evidence="1">
    <location>
        <begin position="107"/>
        <end position="364"/>
    </location>
</feature>
<evidence type="ECO:0000313" key="3">
    <source>
        <dbReference type="Proteomes" id="UP000292886"/>
    </source>
</evidence>
<keyword evidence="3" id="KW-1185">Reference proteome</keyword>
<dbReference type="Proteomes" id="UP000292886">
    <property type="component" value="Chromosome"/>
</dbReference>
<dbReference type="AlphaFoldDB" id="A0A4P6YUS1"/>
<name>A0A4P6YUS1_9LACO</name>
<gene>
    <name evidence="2" type="ORF">EQG49_08650</name>
</gene>
<proteinExistence type="predicted"/>
<dbReference type="RefSeq" id="WP_133363615.1">
    <property type="nucleotide sequence ID" value="NZ_CP037940.1"/>
</dbReference>
<protein>
    <recommendedName>
        <fullName evidence="1">DUF4097 domain-containing protein</fullName>
    </recommendedName>
</protein>
<dbReference type="OrthoDB" id="2240353at2"/>
<accession>A0A4P6YUS1</accession>
<dbReference type="KEGG" id="wei:EQG49_08650"/>